<keyword evidence="3" id="KW-1185">Reference proteome</keyword>
<evidence type="ECO:0000313" key="3">
    <source>
        <dbReference type="Proteomes" id="UP000178129"/>
    </source>
</evidence>
<organism evidence="2 3">
    <name type="scientific">Rhynchosporium graminicola</name>
    <dbReference type="NCBI Taxonomy" id="2792576"/>
    <lineage>
        <taxon>Eukaryota</taxon>
        <taxon>Fungi</taxon>
        <taxon>Dikarya</taxon>
        <taxon>Ascomycota</taxon>
        <taxon>Pezizomycotina</taxon>
        <taxon>Leotiomycetes</taxon>
        <taxon>Helotiales</taxon>
        <taxon>Ploettnerulaceae</taxon>
        <taxon>Rhynchosporium</taxon>
    </lineage>
</organism>
<name>A0A1E1JUZ0_9HELO</name>
<dbReference type="InParanoid" id="A0A1E1JUZ0"/>
<dbReference type="EMBL" id="FJUW01000003">
    <property type="protein sequence ID" value="CZS89725.1"/>
    <property type="molecule type" value="Genomic_DNA"/>
</dbReference>
<sequence length="158" mass="17721">MAAMRSTDCNDFGPLLSSQLYHYSELEKVVKTQNPIVYSPGCMYIGAGQIHLRQAENNSPWFPIFFNDFTAAIIYLNGRNVIIAHRNPFLVIKESYEIVGRLSDVCSHIAHHISYAVLRVDLFCRSGSPEGDHVRKSQSLTSSHGNRFSGSWSLVPCT</sequence>
<protein>
    <submittedName>
        <fullName evidence="2">Uncharacterized protein</fullName>
    </submittedName>
</protein>
<gene>
    <name evidence="2" type="ORF">RCO7_14160</name>
</gene>
<evidence type="ECO:0000256" key="1">
    <source>
        <dbReference type="SAM" id="MobiDB-lite"/>
    </source>
</evidence>
<comment type="caution">
    <text evidence="2">The sequence shown here is derived from an EMBL/GenBank/DDBJ whole genome shotgun (WGS) entry which is preliminary data.</text>
</comment>
<dbReference type="Proteomes" id="UP000178129">
    <property type="component" value="Unassembled WGS sequence"/>
</dbReference>
<proteinExistence type="predicted"/>
<dbReference type="AlphaFoldDB" id="A0A1E1JUZ0"/>
<evidence type="ECO:0000313" key="2">
    <source>
        <dbReference type="EMBL" id="CZS89725.1"/>
    </source>
</evidence>
<feature type="compositionally biased region" description="Polar residues" evidence="1">
    <location>
        <begin position="137"/>
        <end position="152"/>
    </location>
</feature>
<reference evidence="3" key="1">
    <citation type="submission" date="2016-03" db="EMBL/GenBank/DDBJ databases">
        <authorList>
            <person name="Ploux O."/>
        </authorList>
    </citation>
    <scope>NUCLEOTIDE SEQUENCE [LARGE SCALE GENOMIC DNA]</scope>
    <source>
        <strain evidence="3">UK7</strain>
    </source>
</reference>
<accession>A0A1E1JUZ0</accession>
<feature type="region of interest" description="Disordered" evidence="1">
    <location>
        <begin position="133"/>
        <end position="158"/>
    </location>
</feature>